<evidence type="ECO:0000313" key="1">
    <source>
        <dbReference type="EMBL" id="KAI9180527.1"/>
    </source>
</evidence>
<reference evidence="1" key="1">
    <citation type="journal article" date="2022" name="Plant J.">
        <title>Strategies of tolerance reflected in two North American maple genomes.</title>
        <authorList>
            <person name="McEvoy S.L."/>
            <person name="Sezen U.U."/>
            <person name="Trouern-Trend A."/>
            <person name="McMahon S.M."/>
            <person name="Schaberg P.G."/>
            <person name="Yang J."/>
            <person name="Wegrzyn J.L."/>
            <person name="Swenson N.G."/>
        </authorList>
    </citation>
    <scope>NUCLEOTIDE SEQUENCE</scope>
    <source>
        <strain evidence="1">91603</strain>
    </source>
</reference>
<accession>A0AAD5IYU4</accession>
<dbReference type="AlphaFoldDB" id="A0AAD5IYU4"/>
<gene>
    <name evidence="1" type="ORF">LWI28_005727</name>
</gene>
<proteinExistence type="predicted"/>
<sequence>MYALGRSMRFPALTLWEIAQCYSFRSHRSGGDGWWALACCDKQEGKSLITKLPSSNKEWKKSWFMAAGVGEKTPSSVAVSRVFVRCSISEVVVEVNFLGGAFKDGAGARIEGMVRFIVDEAY</sequence>
<dbReference type="EMBL" id="JAJSOW010000101">
    <property type="protein sequence ID" value="KAI9180527.1"/>
    <property type="molecule type" value="Genomic_DNA"/>
</dbReference>
<reference evidence="1" key="2">
    <citation type="submission" date="2023-02" db="EMBL/GenBank/DDBJ databases">
        <authorList>
            <person name="Swenson N.G."/>
            <person name="Wegrzyn J.L."/>
            <person name="Mcevoy S.L."/>
        </authorList>
    </citation>
    <scope>NUCLEOTIDE SEQUENCE</scope>
    <source>
        <strain evidence="1">91603</strain>
        <tissue evidence="1">Leaf</tissue>
    </source>
</reference>
<dbReference type="Proteomes" id="UP001064489">
    <property type="component" value="Chromosome 4"/>
</dbReference>
<keyword evidence="2" id="KW-1185">Reference proteome</keyword>
<comment type="caution">
    <text evidence="1">The sequence shown here is derived from an EMBL/GenBank/DDBJ whole genome shotgun (WGS) entry which is preliminary data.</text>
</comment>
<name>A0AAD5IYU4_ACENE</name>
<evidence type="ECO:0000313" key="2">
    <source>
        <dbReference type="Proteomes" id="UP001064489"/>
    </source>
</evidence>
<organism evidence="1 2">
    <name type="scientific">Acer negundo</name>
    <name type="common">Box elder</name>
    <dbReference type="NCBI Taxonomy" id="4023"/>
    <lineage>
        <taxon>Eukaryota</taxon>
        <taxon>Viridiplantae</taxon>
        <taxon>Streptophyta</taxon>
        <taxon>Embryophyta</taxon>
        <taxon>Tracheophyta</taxon>
        <taxon>Spermatophyta</taxon>
        <taxon>Magnoliopsida</taxon>
        <taxon>eudicotyledons</taxon>
        <taxon>Gunneridae</taxon>
        <taxon>Pentapetalae</taxon>
        <taxon>rosids</taxon>
        <taxon>malvids</taxon>
        <taxon>Sapindales</taxon>
        <taxon>Sapindaceae</taxon>
        <taxon>Hippocastanoideae</taxon>
        <taxon>Acereae</taxon>
        <taxon>Acer</taxon>
    </lineage>
</organism>
<protein>
    <submittedName>
        <fullName evidence="1">Uncharacterized protein</fullName>
    </submittedName>
</protein>